<proteinExistence type="predicted"/>
<gene>
    <name evidence="1" type="ORF">CLP_2893</name>
</gene>
<dbReference type="AlphaFoldDB" id="C4II09"/>
<protein>
    <submittedName>
        <fullName evidence="1">Putative liporotein</fullName>
    </submittedName>
</protein>
<dbReference type="PROSITE" id="PS51257">
    <property type="entry name" value="PROKAR_LIPOPROTEIN"/>
    <property type="match status" value="1"/>
</dbReference>
<comment type="caution">
    <text evidence="1">The sequence shown here is derived from an EMBL/GenBank/DDBJ whole genome shotgun (WGS) entry which is preliminary data.</text>
</comment>
<reference evidence="1 2" key="1">
    <citation type="submission" date="2009-08" db="EMBL/GenBank/DDBJ databases">
        <authorList>
            <person name="Shrivastava S."/>
            <person name="Brinkac L.B."/>
            <person name="Brown J.L."/>
            <person name="Bruce D.B."/>
            <person name="Detter C."/>
            <person name="Green L.D."/>
            <person name="Munk C.A."/>
            <person name="Rogers Y.C."/>
            <person name="Tapia R."/>
            <person name="Sims D.R."/>
            <person name="Smith L.A."/>
            <person name="Smith T.J."/>
            <person name="Sutton G."/>
            <person name="Brettin T."/>
        </authorList>
    </citation>
    <scope>NUCLEOTIDE SEQUENCE [LARGE SCALE GENOMIC DNA]</scope>
    <source>
        <strain evidence="2">E4 str. BoNT E BL5262</strain>
    </source>
</reference>
<evidence type="ECO:0000313" key="2">
    <source>
        <dbReference type="Proteomes" id="UP000003081"/>
    </source>
</evidence>
<dbReference type="HOGENOM" id="CLU_1432253_0_0_9"/>
<organism evidence="1 2">
    <name type="scientific">Clostridium butyricum E4 str. BoNT E BL5262</name>
    <dbReference type="NCBI Taxonomy" id="632245"/>
    <lineage>
        <taxon>Bacteria</taxon>
        <taxon>Bacillati</taxon>
        <taxon>Bacillota</taxon>
        <taxon>Clostridia</taxon>
        <taxon>Eubacteriales</taxon>
        <taxon>Clostridiaceae</taxon>
        <taxon>Clostridium</taxon>
    </lineage>
</organism>
<name>C4II09_CLOBU</name>
<keyword evidence="2" id="KW-1185">Reference proteome</keyword>
<accession>C4II09</accession>
<evidence type="ECO:0000313" key="1">
    <source>
        <dbReference type="EMBL" id="EEP53370.1"/>
    </source>
</evidence>
<dbReference type="EMBL" id="ACOM01000005">
    <property type="protein sequence ID" value="EEP53370.1"/>
    <property type="molecule type" value="Genomic_DNA"/>
</dbReference>
<dbReference type="Proteomes" id="UP000003081">
    <property type="component" value="Unassembled WGS sequence"/>
</dbReference>
<dbReference type="RefSeq" id="WP_003407438.1">
    <property type="nucleotide sequence ID" value="NZ_ACOM01000005.1"/>
</dbReference>
<sequence>MKKILITLMCGIITVSILGCGSTTEQSNNDAASETAVDSTALNDEISSNENDSVLIDARNLGNYSLDDINKFINKEPEKVSDYKYVYNPLTDEEVIFDDTNNSIIYLSYDLAEEDKVKEYDKDKLFKKFGIDITGSNYSDLNGMLTFKNIKDFGDGEISLFKNSDGYIENIVFYPQSINSFNSFLDRIK</sequence>